<evidence type="ECO:0000259" key="1">
    <source>
        <dbReference type="Pfam" id="PF01764"/>
    </source>
</evidence>
<dbReference type="Proteomes" id="UP000292302">
    <property type="component" value="Unassembled WGS sequence"/>
</dbReference>
<protein>
    <submittedName>
        <fullName evidence="2">Lipase</fullName>
    </submittedName>
</protein>
<gene>
    <name evidence="2" type="ORF">DNK06_06805</name>
</gene>
<organism evidence="2 3">
    <name type="scientific">Phytopseudomonas daroniae</name>
    <dbReference type="NCBI Taxonomy" id="2487519"/>
    <lineage>
        <taxon>Bacteria</taxon>
        <taxon>Pseudomonadati</taxon>
        <taxon>Pseudomonadota</taxon>
        <taxon>Gammaproteobacteria</taxon>
        <taxon>Pseudomonadales</taxon>
        <taxon>Pseudomonadaceae</taxon>
        <taxon>Phytopseudomonas</taxon>
    </lineage>
</organism>
<dbReference type="AlphaFoldDB" id="A0A4Q9QND4"/>
<sequence>MNPLPPKYSATIASFVYEIRTGSSDSISKEAAISGIANLFDTGSAQIFSGTSGAIARSRTSFVYGANGTGGRLGEVLLAFRGTASLMDGLTDLNAGLQRGPSTWPVHAGFNETFKSLRADIDTFMRGRNPSTVHCVGHSLGGALATLAADHLSELGVAGIKLYTFGSPRVGVSGFARNVSNKLGKHNIYRTYHAADPVSMVPIFPFNHVPVDGSVCMLPWNGALFNGDAHRMEHYLNSIGDSSWAGLYRNPEPPLARDIDTWLESAHYGGTMHSATTLWMISKAMQYLLKKAANVVIGSVITTGMTILDQIAGILVQGAQVCKDISDSLRNLIAKIFNFLGRAIPSTADITTAFLRWVLDLLARTVVNMARQAMQLVFRA</sequence>
<dbReference type="GO" id="GO:0006629">
    <property type="term" value="P:lipid metabolic process"/>
    <property type="evidence" value="ECO:0007669"/>
    <property type="project" value="InterPro"/>
</dbReference>
<dbReference type="RefSeq" id="WP_131179286.1">
    <property type="nucleotide sequence ID" value="NZ_QJUI01000005.1"/>
</dbReference>
<dbReference type="InterPro" id="IPR029058">
    <property type="entry name" value="AB_hydrolase_fold"/>
</dbReference>
<comment type="caution">
    <text evidence="2">The sequence shown here is derived from an EMBL/GenBank/DDBJ whole genome shotgun (WGS) entry which is preliminary data.</text>
</comment>
<accession>A0A4Q9QND4</accession>
<keyword evidence="3" id="KW-1185">Reference proteome</keyword>
<dbReference type="PANTHER" id="PTHR45856:SF24">
    <property type="entry name" value="FUNGAL LIPASE-LIKE DOMAIN-CONTAINING PROTEIN"/>
    <property type="match status" value="1"/>
</dbReference>
<evidence type="ECO:0000313" key="2">
    <source>
        <dbReference type="EMBL" id="TBU81485.1"/>
    </source>
</evidence>
<dbReference type="Gene3D" id="3.40.50.1820">
    <property type="entry name" value="alpha/beta hydrolase"/>
    <property type="match status" value="1"/>
</dbReference>
<dbReference type="SUPFAM" id="SSF53474">
    <property type="entry name" value="alpha/beta-Hydrolases"/>
    <property type="match status" value="1"/>
</dbReference>
<dbReference type="EMBL" id="QJUI01000005">
    <property type="protein sequence ID" value="TBU81485.1"/>
    <property type="molecule type" value="Genomic_DNA"/>
</dbReference>
<dbReference type="Pfam" id="PF01764">
    <property type="entry name" value="Lipase_3"/>
    <property type="match status" value="1"/>
</dbReference>
<proteinExistence type="predicted"/>
<feature type="domain" description="Fungal lipase-type" evidence="1">
    <location>
        <begin position="78"/>
        <end position="203"/>
    </location>
</feature>
<evidence type="ECO:0000313" key="3">
    <source>
        <dbReference type="Proteomes" id="UP000292302"/>
    </source>
</evidence>
<dbReference type="InterPro" id="IPR002921">
    <property type="entry name" value="Fungal_lipase-type"/>
</dbReference>
<dbReference type="InterPro" id="IPR051218">
    <property type="entry name" value="Sec_MonoDiacylglyc_Lipase"/>
</dbReference>
<dbReference type="PANTHER" id="PTHR45856">
    <property type="entry name" value="ALPHA/BETA-HYDROLASES SUPERFAMILY PROTEIN"/>
    <property type="match status" value="1"/>
</dbReference>
<dbReference type="OrthoDB" id="5562330at2"/>
<name>A0A4Q9QND4_9GAMM</name>
<dbReference type="CDD" id="cd00519">
    <property type="entry name" value="Lipase_3"/>
    <property type="match status" value="1"/>
</dbReference>
<reference evidence="2 3" key="1">
    <citation type="submission" date="2018-06" db="EMBL/GenBank/DDBJ databases">
        <title>Three novel Pseudomonas species isolated from symptomatic oak.</title>
        <authorList>
            <person name="Bueno-Gonzalez V."/>
            <person name="Brady C."/>
        </authorList>
    </citation>
    <scope>NUCLEOTIDE SEQUENCE [LARGE SCALE GENOMIC DNA]</scope>
    <source>
        <strain evidence="2 3">P9A</strain>
    </source>
</reference>